<dbReference type="InterPro" id="IPR007215">
    <property type="entry name" value="Sulphur_relay_TusB/DsrH"/>
</dbReference>
<dbReference type="GO" id="GO:0002143">
    <property type="term" value="P:tRNA wobble position uridine thiolation"/>
    <property type="evidence" value="ECO:0007669"/>
    <property type="project" value="InterPro"/>
</dbReference>
<evidence type="ECO:0000313" key="2">
    <source>
        <dbReference type="Proteomes" id="UP000094936"/>
    </source>
</evidence>
<dbReference type="OrthoDB" id="9795117at2"/>
<dbReference type="Pfam" id="PF04077">
    <property type="entry name" value="DsrH"/>
    <property type="match status" value="1"/>
</dbReference>
<proteinExistence type="predicted"/>
<organism evidence="1 2">
    <name type="scientific">Veronia pacifica</name>
    <dbReference type="NCBI Taxonomy" id="1080227"/>
    <lineage>
        <taxon>Bacteria</taxon>
        <taxon>Pseudomonadati</taxon>
        <taxon>Pseudomonadota</taxon>
        <taxon>Gammaproteobacteria</taxon>
        <taxon>Vibrionales</taxon>
        <taxon>Vibrionaceae</taxon>
        <taxon>Veronia</taxon>
    </lineage>
</organism>
<dbReference type="AlphaFoldDB" id="A0A1C3EAA8"/>
<gene>
    <name evidence="1" type="ORF">A8L45_20830</name>
</gene>
<dbReference type="Gene3D" id="3.40.1260.10">
    <property type="entry name" value="DsrEFH-like"/>
    <property type="match status" value="1"/>
</dbReference>
<dbReference type="Proteomes" id="UP000094936">
    <property type="component" value="Unassembled WGS sequence"/>
</dbReference>
<dbReference type="PANTHER" id="PTHR37526:SF1">
    <property type="entry name" value="PROTEIN TUSB"/>
    <property type="match status" value="1"/>
</dbReference>
<name>A0A1C3EAA8_9GAMM</name>
<protein>
    <submittedName>
        <fullName evidence="1">Sulfur relay protein TusB</fullName>
    </submittedName>
</protein>
<dbReference type="RefSeq" id="WP_068905287.1">
    <property type="nucleotide sequence ID" value="NZ_JBHUIF010000006.1"/>
</dbReference>
<dbReference type="GO" id="GO:1990228">
    <property type="term" value="C:sulfurtransferase complex"/>
    <property type="evidence" value="ECO:0007669"/>
    <property type="project" value="TreeGrafter"/>
</dbReference>
<evidence type="ECO:0000313" key="1">
    <source>
        <dbReference type="EMBL" id="ODA30150.1"/>
    </source>
</evidence>
<accession>A0A1C3EAA8</accession>
<dbReference type="PANTHER" id="PTHR37526">
    <property type="entry name" value="PROTEIN TUSB"/>
    <property type="match status" value="1"/>
</dbReference>
<comment type="caution">
    <text evidence="1">The sequence shown here is derived from an EMBL/GenBank/DDBJ whole genome shotgun (WGS) entry which is preliminary data.</text>
</comment>
<dbReference type="EMBL" id="LYBM01000057">
    <property type="protein sequence ID" value="ODA30150.1"/>
    <property type="molecule type" value="Genomic_DNA"/>
</dbReference>
<sequence>MLHTLHTSPFNHSGISLCLRYARPESEILLLEDGVIAGISGSLWQEKLKTSGMKVYALDVDLKARGLMGKVDKNIQIIDFEGFVSLTERHATQLKW</sequence>
<dbReference type="InterPro" id="IPR027396">
    <property type="entry name" value="DsrEFH-like"/>
</dbReference>
<dbReference type="STRING" id="1080227.A8L45_20830"/>
<reference evidence="1 2" key="1">
    <citation type="submission" date="2016-05" db="EMBL/GenBank/DDBJ databases">
        <title>Genomic Taxonomy of the Vibrionaceae.</title>
        <authorList>
            <person name="Gomez-Gil B."/>
            <person name="Enciso-Ibarra J."/>
        </authorList>
    </citation>
    <scope>NUCLEOTIDE SEQUENCE [LARGE SCALE GENOMIC DNA]</scope>
    <source>
        <strain evidence="1 2">CAIM 1920</strain>
    </source>
</reference>
<dbReference type="SUPFAM" id="SSF75169">
    <property type="entry name" value="DsrEFH-like"/>
    <property type="match status" value="1"/>
</dbReference>
<dbReference type="NCBIfam" id="TIGR03011">
    <property type="entry name" value="sulf_tusB_dsrH"/>
    <property type="match status" value="1"/>
</dbReference>
<keyword evidence="2" id="KW-1185">Reference proteome</keyword>